<evidence type="ECO:0000313" key="4">
    <source>
        <dbReference type="Proteomes" id="UP000188273"/>
    </source>
</evidence>
<dbReference type="KEGG" id="pbu:L21SP3_01791"/>
<dbReference type="Pfam" id="PF04326">
    <property type="entry name" value="SLFN_AlbA_2"/>
    <property type="match status" value="1"/>
</dbReference>
<dbReference type="Gene3D" id="3.30.950.30">
    <property type="entry name" value="Schlafen, AAA domain"/>
    <property type="match status" value="1"/>
</dbReference>
<evidence type="ECO:0000259" key="2">
    <source>
        <dbReference type="Pfam" id="PF21247"/>
    </source>
</evidence>
<dbReference type="OrthoDB" id="9807907at2"/>
<proteinExistence type="predicted"/>
<dbReference type="RefSeq" id="WP_077540775.1">
    <property type="nucleotide sequence ID" value="NZ_CP019633.1"/>
</dbReference>
<dbReference type="InterPro" id="IPR038461">
    <property type="entry name" value="Schlafen_AlbA_2_dom_sf"/>
</dbReference>
<dbReference type="InterPro" id="IPR007421">
    <property type="entry name" value="Schlafen_AlbA_2_dom"/>
</dbReference>
<reference evidence="4" key="1">
    <citation type="submission" date="2017-02" db="EMBL/GenBank/DDBJ databases">
        <title>Comparative genomics and description of representatives of a novel lineage of planctomycetes thriving in anoxic sediments.</title>
        <authorList>
            <person name="Spring S."/>
            <person name="Bunk B."/>
            <person name="Sproer C."/>
            <person name="Klenk H.-P."/>
        </authorList>
    </citation>
    <scope>NUCLEOTIDE SEQUENCE [LARGE SCALE GENOMIC DNA]</scope>
    <source>
        <strain evidence="4">L21-RPul-D3</strain>
    </source>
</reference>
<evidence type="ECO:0000313" key="3">
    <source>
        <dbReference type="EMBL" id="AQQ09970.1"/>
    </source>
</evidence>
<accession>A0A1Q2HRE4</accession>
<protein>
    <submittedName>
        <fullName evidence="3">Divergent AAA domain protein</fullName>
    </submittedName>
</protein>
<dbReference type="STRING" id="1940790.L21SP3_01791"/>
<feature type="domain" description="Filamentation induced by cAMP protein Fic-like C-terminal" evidence="2">
    <location>
        <begin position="373"/>
        <end position="434"/>
    </location>
</feature>
<gene>
    <name evidence="3" type="ORF">L21SP3_01791</name>
</gene>
<dbReference type="Pfam" id="PF13749">
    <property type="entry name" value="HATPase_c_4"/>
    <property type="match status" value="1"/>
</dbReference>
<sequence length="451" mass="51940">MPLKETNRIELKRDLTDNLEKEVIGFLNCREGGNVYIGIADDGSAVGLADPDSMQLAVKDRLQNNIKPSCLGLFDVLHEQYEGKDVIRVNIAGGLEKPYHLKSRGMSEKGCFIRIKTAAEPMTLRMIEEYYSKRTRNSLGKIKASRQDLTFEQLKIYYNERGLGLNDKFAQNLELLTEEGKFNYAAYLLADSNGNSVKVAKYSGRNRVDLIESNEYGFCSLVKATKSVLEKLNIENRISTKITPRERENKPLWNPIALREAVINAIVHNDYSHDVPPKFEIFSDRLEITSAGGLILGIDEDEFFEGYSIPRNKELMRIYKDLDMVEYLGSGMPRIMQYYPRECFKFTNHFLRMTIYNIANVIKDRRTTEVATEVKKMLGVIKGQMFRWEIQEKMNLKNAEHFRKEYIIQAINQNLIEMTIPDKPSSRLQKYRLTEKGKKYIETKGETSNGA</sequence>
<evidence type="ECO:0000259" key="1">
    <source>
        <dbReference type="Pfam" id="PF04326"/>
    </source>
</evidence>
<keyword evidence="4" id="KW-1185">Reference proteome</keyword>
<dbReference type="InterPro" id="IPR038475">
    <property type="entry name" value="RecG_C_sf"/>
</dbReference>
<organism evidence="3 4">
    <name type="scientific">Sedimentisphaera cyanobacteriorum</name>
    <dbReference type="NCBI Taxonomy" id="1940790"/>
    <lineage>
        <taxon>Bacteria</taxon>
        <taxon>Pseudomonadati</taxon>
        <taxon>Planctomycetota</taxon>
        <taxon>Phycisphaerae</taxon>
        <taxon>Sedimentisphaerales</taxon>
        <taxon>Sedimentisphaeraceae</taxon>
        <taxon>Sedimentisphaera</taxon>
    </lineage>
</organism>
<dbReference type="Pfam" id="PF21247">
    <property type="entry name" value="Fic-like_C"/>
    <property type="match status" value="1"/>
</dbReference>
<name>A0A1Q2HRE4_9BACT</name>
<dbReference type="AlphaFoldDB" id="A0A1Q2HRE4"/>
<dbReference type="InterPro" id="IPR049514">
    <property type="entry name" value="Fic-like_C"/>
</dbReference>
<dbReference type="PANTHER" id="PTHR30595">
    <property type="entry name" value="GLPR-RELATED TRANSCRIPTIONAL REPRESSOR"/>
    <property type="match status" value="1"/>
</dbReference>
<dbReference type="Gene3D" id="3.30.565.60">
    <property type="match status" value="1"/>
</dbReference>
<dbReference type="EMBL" id="CP019633">
    <property type="protein sequence ID" value="AQQ09970.1"/>
    <property type="molecule type" value="Genomic_DNA"/>
</dbReference>
<dbReference type="Proteomes" id="UP000188273">
    <property type="component" value="Chromosome"/>
</dbReference>
<dbReference type="PANTHER" id="PTHR30595:SF6">
    <property type="entry name" value="SCHLAFEN ALBA-2 DOMAIN-CONTAINING PROTEIN"/>
    <property type="match status" value="1"/>
</dbReference>
<feature type="domain" description="Schlafen AlbA-2" evidence="1">
    <location>
        <begin position="5"/>
        <end position="122"/>
    </location>
</feature>